<keyword evidence="2" id="KW-1185">Reference proteome</keyword>
<protein>
    <submittedName>
        <fullName evidence="1">Uncharacterized protein</fullName>
    </submittedName>
</protein>
<evidence type="ECO:0000313" key="1">
    <source>
        <dbReference type="EMBL" id="KAJ7341335.1"/>
    </source>
</evidence>
<name>A0A9Q1B6L9_9SAUR</name>
<dbReference type="Proteomes" id="UP001142489">
    <property type="component" value="Unassembled WGS sequence"/>
</dbReference>
<accession>A0A9Q1B6L9</accession>
<gene>
    <name evidence="1" type="ORF">JRQ81_005307</name>
</gene>
<organism evidence="1 2">
    <name type="scientific">Phrynocephalus forsythii</name>
    <dbReference type="NCBI Taxonomy" id="171643"/>
    <lineage>
        <taxon>Eukaryota</taxon>
        <taxon>Metazoa</taxon>
        <taxon>Chordata</taxon>
        <taxon>Craniata</taxon>
        <taxon>Vertebrata</taxon>
        <taxon>Euteleostomi</taxon>
        <taxon>Lepidosauria</taxon>
        <taxon>Squamata</taxon>
        <taxon>Bifurcata</taxon>
        <taxon>Unidentata</taxon>
        <taxon>Episquamata</taxon>
        <taxon>Toxicofera</taxon>
        <taxon>Iguania</taxon>
        <taxon>Acrodonta</taxon>
        <taxon>Agamidae</taxon>
        <taxon>Agaminae</taxon>
        <taxon>Phrynocephalus</taxon>
    </lineage>
</organism>
<proteinExistence type="predicted"/>
<evidence type="ECO:0000313" key="2">
    <source>
        <dbReference type="Proteomes" id="UP001142489"/>
    </source>
</evidence>
<dbReference type="EMBL" id="JAPFRF010000002">
    <property type="protein sequence ID" value="KAJ7341335.1"/>
    <property type="molecule type" value="Genomic_DNA"/>
</dbReference>
<sequence>MKAFPHLSAALDIPENGLRLFNACGETDMEDRSSSSQLSFVRVLSNIVSNAKVTVEYY</sequence>
<comment type="caution">
    <text evidence="1">The sequence shown here is derived from an EMBL/GenBank/DDBJ whole genome shotgun (WGS) entry which is preliminary data.</text>
</comment>
<dbReference type="AlphaFoldDB" id="A0A9Q1B6L9"/>
<reference evidence="1" key="1">
    <citation type="journal article" date="2023" name="DNA Res.">
        <title>Chromosome-level genome assembly of Phrynocephalus forsythii using third-generation DNA sequencing and Hi-C analysis.</title>
        <authorList>
            <person name="Qi Y."/>
            <person name="Zhao W."/>
            <person name="Zhao Y."/>
            <person name="Niu C."/>
            <person name="Cao S."/>
            <person name="Zhang Y."/>
        </authorList>
    </citation>
    <scope>NUCLEOTIDE SEQUENCE</scope>
    <source>
        <tissue evidence="1">Muscle</tissue>
    </source>
</reference>